<dbReference type="InterPro" id="IPR038375">
    <property type="entry name" value="NDUFAF7_sf"/>
</dbReference>
<reference evidence="6" key="1">
    <citation type="submission" date="2018-09" db="EMBL/GenBank/DDBJ databases">
        <authorList>
            <person name="Livingstone P.G."/>
            <person name="Whitworth D.E."/>
        </authorList>
    </citation>
    <scope>NUCLEOTIDE SEQUENCE [LARGE SCALE GENOMIC DNA]</scope>
    <source>
        <strain evidence="6">CA043D</strain>
    </source>
</reference>
<dbReference type="PROSITE" id="PS50005">
    <property type="entry name" value="TPR"/>
    <property type="match status" value="1"/>
</dbReference>
<evidence type="ECO:0000313" key="5">
    <source>
        <dbReference type="EMBL" id="RKG98120.1"/>
    </source>
</evidence>
<dbReference type="RefSeq" id="WP_120606083.1">
    <property type="nucleotide sequence ID" value="NZ_RAWE01000152.1"/>
</dbReference>
<evidence type="ECO:0000313" key="6">
    <source>
        <dbReference type="Proteomes" id="UP000268313"/>
    </source>
</evidence>
<keyword evidence="3" id="KW-0802">TPR repeat</keyword>
<keyword evidence="6" id="KW-1185">Reference proteome</keyword>
<evidence type="ECO:0000256" key="3">
    <source>
        <dbReference type="PROSITE-ProRule" id="PRU00339"/>
    </source>
</evidence>
<dbReference type="GO" id="GO:0008168">
    <property type="term" value="F:methyltransferase activity"/>
    <property type="evidence" value="ECO:0007669"/>
    <property type="project" value="UniProtKB-KW"/>
</dbReference>
<dbReference type="AlphaFoldDB" id="A0A3A8K216"/>
<dbReference type="SMART" id="SM00028">
    <property type="entry name" value="TPR"/>
    <property type="match status" value="3"/>
</dbReference>
<proteinExistence type="predicted"/>
<comment type="caution">
    <text evidence="5">The sequence shown here is derived from an EMBL/GenBank/DDBJ whole genome shotgun (WGS) entry which is preliminary data.</text>
</comment>
<name>A0A3A8K216_9BACT</name>
<accession>A0A3A8K216</accession>
<dbReference type="Gene3D" id="3.40.50.12710">
    <property type="match status" value="1"/>
</dbReference>
<dbReference type="InterPro" id="IPR019734">
    <property type="entry name" value="TPR_rpt"/>
</dbReference>
<keyword evidence="1" id="KW-0489">Methyltransferase</keyword>
<dbReference type="InterPro" id="IPR029063">
    <property type="entry name" value="SAM-dependent_MTases_sf"/>
</dbReference>
<dbReference type="Pfam" id="PF02636">
    <property type="entry name" value="Methyltransf_28"/>
    <property type="match status" value="1"/>
</dbReference>
<evidence type="ECO:0000256" key="2">
    <source>
        <dbReference type="ARBA" id="ARBA00022679"/>
    </source>
</evidence>
<sequence length="549" mass="60729">MAPEARSWVPYDEGHQWQAHAAYFETRGIQAWTEGDIPHRATNNHAFARQHAVLLLELIQSLQAEGRADPATRIQVLELGGGLGDFAVGLLLALRDELGEAGRALFNRVSYVFTDVSRLSLEQAAQRTALAEFIASGHVLPALMDARAPTVARTLEGEAVALAPWAVVANYLCCVLPTKVFRKQAESWLELHSQRLPPPTDASPSPETEGNEEAAPWRRVVGEHAWLPVNLRETFRGPLHPSLLEQVLAHDAEAELAYPYAFVELLDSLLERIPSGGAFLFSDFEDGSSEGYIAPGSRIPVLYGDSLNHPVCFPLFEPLARIRRDELLVSPGWHGSTRTALWRRGAPLSSALREAFATGFCRPQAGQDRLDFEVAAQKLSEAGEHRRALRFYDRCLALDPHALTLYEQAGATALALGDLETALRYLREGAARDRFQQRDFALRMSEVYCRKGELRQASELLERSLQAHEAPMTCIALGQVYLELGEHARAFQNGTRALELAPGLQEAEQLLSAVQGAWCEAELGLGALANRWWQDKLLALTQTTRKDSP</sequence>
<evidence type="ECO:0008006" key="7">
    <source>
        <dbReference type="Google" id="ProtNLM"/>
    </source>
</evidence>
<dbReference type="SUPFAM" id="SSF53335">
    <property type="entry name" value="S-adenosyl-L-methionine-dependent methyltransferases"/>
    <property type="match status" value="1"/>
</dbReference>
<dbReference type="GO" id="GO:0032259">
    <property type="term" value="P:methylation"/>
    <property type="evidence" value="ECO:0007669"/>
    <property type="project" value="UniProtKB-KW"/>
</dbReference>
<dbReference type="Proteomes" id="UP000268313">
    <property type="component" value="Unassembled WGS sequence"/>
</dbReference>
<feature type="region of interest" description="Disordered" evidence="4">
    <location>
        <begin position="192"/>
        <end position="215"/>
    </location>
</feature>
<evidence type="ECO:0000256" key="1">
    <source>
        <dbReference type="ARBA" id="ARBA00022603"/>
    </source>
</evidence>
<dbReference type="InterPro" id="IPR003788">
    <property type="entry name" value="NDUFAF7"/>
</dbReference>
<dbReference type="Gene3D" id="1.25.40.10">
    <property type="entry name" value="Tetratricopeptide repeat domain"/>
    <property type="match status" value="1"/>
</dbReference>
<keyword evidence="2" id="KW-0808">Transferase</keyword>
<feature type="repeat" description="TPR" evidence="3">
    <location>
        <begin position="471"/>
        <end position="504"/>
    </location>
</feature>
<organism evidence="5 6">
    <name type="scientific">Corallococcus carmarthensis</name>
    <dbReference type="NCBI Taxonomy" id="2316728"/>
    <lineage>
        <taxon>Bacteria</taxon>
        <taxon>Pseudomonadati</taxon>
        <taxon>Myxococcota</taxon>
        <taxon>Myxococcia</taxon>
        <taxon>Myxococcales</taxon>
        <taxon>Cystobacterineae</taxon>
        <taxon>Myxococcaceae</taxon>
        <taxon>Corallococcus</taxon>
    </lineage>
</organism>
<dbReference type="InterPro" id="IPR011990">
    <property type="entry name" value="TPR-like_helical_dom_sf"/>
</dbReference>
<dbReference type="EMBL" id="RAWE01000152">
    <property type="protein sequence ID" value="RKG98120.1"/>
    <property type="molecule type" value="Genomic_DNA"/>
</dbReference>
<evidence type="ECO:0000256" key="4">
    <source>
        <dbReference type="SAM" id="MobiDB-lite"/>
    </source>
</evidence>
<dbReference type="OrthoDB" id="5166699at2"/>
<dbReference type="SUPFAM" id="SSF48452">
    <property type="entry name" value="TPR-like"/>
    <property type="match status" value="1"/>
</dbReference>
<protein>
    <recommendedName>
        <fullName evidence="7">Tetratricopeptide repeat protein</fullName>
    </recommendedName>
</protein>
<gene>
    <name evidence="5" type="ORF">D7X32_30500</name>
</gene>